<feature type="transmembrane region" description="Helical" evidence="1">
    <location>
        <begin position="108"/>
        <end position="128"/>
    </location>
</feature>
<feature type="transmembrane region" description="Helical" evidence="1">
    <location>
        <begin position="140"/>
        <end position="160"/>
    </location>
</feature>
<evidence type="ECO:0000313" key="3">
    <source>
        <dbReference type="Proteomes" id="UP001597168"/>
    </source>
</evidence>
<feature type="transmembrane region" description="Helical" evidence="1">
    <location>
        <begin position="166"/>
        <end position="188"/>
    </location>
</feature>
<evidence type="ECO:0008006" key="4">
    <source>
        <dbReference type="Google" id="ProtNLM"/>
    </source>
</evidence>
<evidence type="ECO:0000313" key="2">
    <source>
        <dbReference type="EMBL" id="MFD1146082.1"/>
    </source>
</evidence>
<dbReference type="Proteomes" id="UP001597168">
    <property type="component" value="Unassembled WGS sequence"/>
</dbReference>
<keyword evidence="1" id="KW-0812">Transmembrane</keyword>
<proteinExistence type="predicted"/>
<gene>
    <name evidence="2" type="ORF">ACFQ3T_02990</name>
</gene>
<dbReference type="EMBL" id="JBHTLK010000007">
    <property type="protein sequence ID" value="MFD1146082.1"/>
    <property type="molecule type" value="Genomic_DNA"/>
</dbReference>
<keyword evidence="3" id="KW-1185">Reference proteome</keyword>
<organism evidence="2 3">
    <name type="scientific">Saccharothrix hoggarensis</name>
    <dbReference type="NCBI Taxonomy" id="913853"/>
    <lineage>
        <taxon>Bacteria</taxon>
        <taxon>Bacillati</taxon>
        <taxon>Actinomycetota</taxon>
        <taxon>Actinomycetes</taxon>
        <taxon>Pseudonocardiales</taxon>
        <taxon>Pseudonocardiaceae</taxon>
        <taxon>Saccharothrix</taxon>
    </lineage>
</organism>
<comment type="caution">
    <text evidence="2">The sequence shown here is derived from an EMBL/GenBank/DDBJ whole genome shotgun (WGS) entry which is preliminary data.</text>
</comment>
<keyword evidence="1" id="KW-1133">Transmembrane helix</keyword>
<reference evidence="3" key="1">
    <citation type="journal article" date="2019" name="Int. J. Syst. Evol. Microbiol.">
        <title>The Global Catalogue of Microorganisms (GCM) 10K type strain sequencing project: providing services to taxonomists for standard genome sequencing and annotation.</title>
        <authorList>
            <consortium name="The Broad Institute Genomics Platform"/>
            <consortium name="The Broad Institute Genome Sequencing Center for Infectious Disease"/>
            <person name="Wu L."/>
            <person name="Ma J."/>
        </authorList>
    </citation>
    <scope>NUCLEOTIDE SEQUENCE [LARGE SCALE GENOMIC DNA]</scope>
    <source>
        <strain evidence="3">CCUG 60214</strain>
    </source>
</reference>
<feature type="transmembrane region" description="Helical" evidence="1">
    <location>
        <begin position="42"/>
        <end position="62"/>
    </location>
</feature>
<accession>A0ABW3QGQ7</accession>
<feature type="transmembrane region" description="Helical" evidence="1">
    <location>
        <begin position="200"/>
        <end position="221"/>
    </location>
</feature>
<sequence length="222" mass="23377">MTSIRFAYRVAALLFLSGLVHLVVFAVDGGPWEGPVSWRKAVTFGLSFGLTLATYAWVAGWLRLCAGWVWLSTATSALEVALTTLQAWRRVPSHFNEATAFDQAVTRGLAVGGAAVIVSVLALAVAAFRARHLAPSMRLAVRAGTVGLLAALAFGGLMIAERGGSWKLAHGVAMHGVLLLPALARALASTTWTERRRTRTVALASAAHGALITAAFGYNALV</sequence>
<evidence type="ECO:0000256" key="1">
    <source>
        <dbReference type="SAM" id="Phobius"/>
    </source>
</evidence>
<protein>
    <recommendedName>
        <fullName evidence="4">Copper resistance protein D</fullName>
    </recommendedName>
</protein>
<keyword evidence="1" id="KW-0472">Membrane</keyword>
<name>A0ABW3QGQ7_9PSEU</name>
<feature type="transmembrane region" description="Helical" evidence="1">
    <location>
        <begin position="69"/>
        <end position="88"/>
    </location>
</feature>
<dbReference type="RefSeq" id="WP_380719473.1">
    <property type="nucleotide sequence ID" value="NZ_JBHTLK010000007.1"/>
</dbReference>